<dbReference type="EMBL" id="JBHTAA010000005">
    <property type="protein sequence ID" value="MFC7203808.1"/>
    <property type="molecule type" value="Genomic_DNA"/>
</dbReference>
<dbReference type="SUPFAM" id="SSF53649">
    <property type="entry name" value="Alkaline phosphatase-like"/>
    <property type="match status" value="1"/>
</dbReference>
<dbReference type="PANTHER" id="PTHR10151">
    <property type="entry name" value="ECTONUCLEOTIDE PYROPHOSPHATASE/PHOSPHODIESTERASE"/>
    <property type="match status" value="1"/>
</dbReference>
<evidence type="ECO:0000313" key="1">
    <source>
        <dbReference type="EMBL" id="MFC7203808.1"/>
    </source>
</evidence>
<dbReference type="GO" id="GO:0016787">
    <property type="term" value="F:hydrolase activity"/>
    <property type="evidence" value="ECO:0007669"/>
    <property type="project" value="UniProtKB-ARBA"/>
</dbReference>
<dbReference type="Pfam" id="PF01663">
    <property type="entry name" value="Phosphodiest"/>
    <property type="match status" value="1"/>
</dbReference>
<name>A0ABD5ZF16_9EURY</name>
<protein>
    <submittedName>
        <fullName evidence="1">Alkaline phosphatase family protein</fullName>
    </submittedName>
</protein>
<keyword evidence="2" id="KW-1185">Reference proteome</keyword>
<dbReference type="Gene3D" id="3.40.720.10">
    <property type="entry name" value="Alkaline Phosphatase, subunit A"/>
    <property type="match status" value="1"/>
</dbReference>
<dbReference type="InterPro" id="IPR017850">
    <property type="entry name" value="Alkaline_phosphatase_core_sf"/>
</dbReference>
<organism evidence="1 2">
    <name type="scientific">Haloferax namakaokahaiae</name>
    <dbReference type="NCBI Taxonomy" id="1748331"/>
    <lineage>
        <taxon>Archaea</taxon>
        <taxon>Methanobacteriati</taxon>
        <taxon>Methanobacteriota</taxon>
        <taxon>Stenosarchaea group</taxon>
        <taxon>Halobacteria</taxon>
        <taxon>Halobacteriales</taxon>
        <taxon>Haloferacaceae</taxon>
        <taxon>Haloferax</taxon>
    </lineage>
</organism>
<dbReference type="Proteomes" id="UP001596481">
    <property type="component" value="Unassembled WGS sequence"/>
</dbReference>
<accession>A0ABD5ZF16</accession>
<dbReference type="PANTHER" id="PTHR10151:SF120">
    <property type="entry name" value="BIS(5'-ADENOSYL)-TRIPHOSPHATASE"/>
    <property type="match status" value="1"/>
</dbReference>
<comment type="caution">
    <text evidence="1">The sequence shown here is derived from an EMBL/GenBank/DDBJ whole genome shotgun (WGS) entry which is preliminary data.</text>
</comment>
<gene>
    <name evidence="1" type="ORF">ACFQJC_09790</name>
</gene>
<sequence length="414" mass="45525">MQVPSASSLRERQLEGGFLFPAYDDWCFSRIPGTVGSLLGADVGPELPTAATEGYDDVERVVVFLVDGFGLAQWDGARSYTPLLRQFEHDGRVTPLTSVYPSETAAAMNTFHSGVLTSEHGVIGWNVYEPAVDEQFEALPFLRKDGTKPEGMAYEDIANAESVYRDFDEAGVEVHQVTPFPNGGTVPHEYDPEDLSTFPDAFEEAAEESSDADGPTYVFAYLPQTDAIAHGEGVDSEEYRKTVEETFENIECALDSLAEHTTGEDAGETLVCLTADHGLIDTGHNIDLSEPPFDLVPKLKTLTEGTPIRFSGSPRNVNLHLQDEHVEAVYETLSSELDAKVFRKREVLGMELFGPDPSPTFERRVGDLVVVHRELGVWFGDEEPHALEFVAMHGGLHPDEMLIPFATATLDSLR</sequence>
<dbReference type="InterPro" id="IPR002591">
    <property type="entry name" value="Phosphodiest/P_Trfase"/>
</dbReference>
<dbReference type="AlphaFoldDB" id="A0ABD5ZF16"/>
<evidence type="ECO:0000313" key="2">
    <source>
        <dbReference type="Proteomes" id="UP001596481"/>
    </source>
</evidence>
<dbReference type="RefSeq" id="WP_390223142.1">
    <property type="nucleotide sequence ID" value="NZ_JBHTAA010000005.1"/>
</dbReference>
<proteinExistence type="predicted"/>
<reference evidence="1 2" key="1">
    <citation type="journal article" date="2019" name="Int. J. Syst. Evol. Microbiol.">
        <title>The Global Catalogue of Microorganisms (GCM) 10K type strain sequencing project: providing services to taxonomists for standard genome sequencing and annotation.</title>
        <authorList>
            <consortium name="The Broad Institute Genomics Platform"/>
            <consortium name="The Broad Institute Genome Sequencing Center for Infectious Disease"/>
            <person name="Wu L."/>
            <person name="Ma J."/>
        </authorList>
    </citation>
    <scope>NUCLEOTIDE SEQUENCE [LARGE SCALE GENOMIC DNA]</scope>
    <source>
        <strain evidence="1 2">DSM 29988</strain>
    </source>
</reference>